<sequence>MHTILAPSPSIPIMRQDTASIDRVNKKPTTISTFPPEILAVIFIMLVESNRDYDYRMTSWMDRVTPSSVCRQWRKTALAYPGFWSSIPLHPEQGVAEMIARSKDHPLSIRLDLSSQHEHWKAISHHHTSLLAAEKLGEFHLQNHKDRFSPHWDLLPKTEAPALQSLNIAMPPNGAHLPSHVLSALKPVLQHLTLVSCEINWKEVWPLTGSNDLGIRNLRTLSLCFLRPRPPKEILEGILLSSANLQDLRLKMVFEEGFDPKRVWPNPSDVPPMYVKDDLGSCVETAAFLSRIPQSIRTSPDITISPGVVQPQSIAPQTPAVIGRDSSGRAAIARIIFRIHEDSESTDVQLRHGHDHPSTADTYKIRYHFLHAGPFRQAIRTLFPASESITQLRLAWIRSGNVGLPAADVWQDFVGKLGNLEKMEIMTSYDILRALVFPPPPTTTTTTTTAQNTTPTPNLAKPASSFLPWPALRCLRFWNCVLPDSQTFRSHIQDILTARIRGGLPIPMRIELGECHDVSEEHVRILRDVDGLEIVWDGPSYSQ</sequence>
<proteinExistence type="predicted"/>
<reference evidence="1 2" key="1">
    <citation type="journal article" date="2019" name="Nat. Ecol. Evol.">
        <title>Megaphylogeny resolves global patterns of mushroom evolution.</title>
        <authorList>
            <person name="Varga T."/>
            <person name="Krizsan K."/>
            <person name="Foldi C."/>
            <person name="Dima B."/>
            <person name="Sanchez-Garcia M."/>
            <person name="Sanchez-Ramirez S."/>
            <person name="Szollosi G.J."/>
            <person name="Szarkandi J.G."/>
            <person name="Papp V."/>
            <person name="Albert L."/>
            <person name="Andreopoulos W."/>
            <person name="Angelini C."/>
            <person name="Antonin V."/>
            <person name="Barry K.W."/>
            <person name="Bougher N.L."/>
            <person name="Buchanan P."/>
            <person name="Buyck B."/>
            <person name="Bense V."/>
            <person name="Catcheside P."/>
            <person name="Chovatia M."/>
            <person name="Cooper J."/>
            <person name="Damon W."/>
            <person name="Desjardin D."/>
            <person name="Finy P."/>
            <person name="Geml J."/>
            <person name="Haridas S."/>
            <person name="Hughes K."/>
            <person name="Justo A."/>
            <person name="Karasinski D."/>
            <person name="Kautmanova I."/>
            <person name="Kiss B."/>
            <person name="Kocsube S."/>
            <person name="Kotiranta H."/>
            <person name="LaButti K.M."/>
            <person name="Lechner B.E."/>
            <person name="Liimatainen K."/>
            <person name="Lipzen A."/>
            <person name="Lukacs Z."/>
            <person name="Mihaltcheva S."/>
            <person name="Morgado L.N."/>
            <person name="Niskanen T."/>
            <person name="Noordeloos M.E."/>
            <person name="Ohm R.A."/>
            <person name="Ortiz-Santana B."/>
            <person name="Ovrebo C."/>
            <person name="Racz N."/>
            <person name="Riley R."/>
            <person name="Savchenko A."/>
            <person name="Shiryaev A."/>
            <person name="Soop K."/>
            <person name="Spirin V."/>
            <person name="Szebenyi C."/>
            <person name="Tomsovsky M."/>
            <person name="Tulloss R.E."/>
            <person name="Uehling J."/>
            <person name="Grigoriev I.V."/>
            <person name="Vagvolgyi C."/>
            <person name="Papp T."/>
            <person name="Martin F.M."/>
            <person name="Miettinen O."/>
            <person name="Hibbett D.S."/>
            <person name="Nagy L.G."/>
        </authorList>
    </citation>
    <scope>NUCLEOTIDE SEQUENCE [LARGE SCALE GENOMIC DNA]</scope>
    <source>
        <strain evidence="1 2">CBS 309.79</strain>
    </source>
</reference>
<dbReference type="AlphaFoldDB" id="A0A5C3QLL0"/>
<dbReference type="STRING" id="1884261.A0A5C3QLL0"/>
<evidence type="ECO:0008006" key="3">
    <source>
        <dbReference type="Google" id="ProtNLM"/>
    </source>
</evidence>
<gene>
    <name evidence="1" type="ORF">BDV98DRAFT_566178</name>
</gene>
<evidence type="ECO:0000313" key="2">
    <source>
        <dbReference type="Proteomes" id="UP000305067"/>
    </source>
</evidence>
<dbReference type="EMBL" id="ML178822">
    <property type="protein sequence ID" value="TFL02652.1"/>
    <property type="molecule type" value="Genomic_DNA"/>
</dbReference>
<dbReference type="Proteomes" id="UP000305067">
    <property type="component" value="Unassembled WGS sequence"/>
</dbReference>
<accession>A0A5C3QLL0</accession>
<name>A0A5C3QLL0_9AGAR</name>
<evidence type="ECO:0000313" key="1">
    <source>
        <dbReference type="EMBL" id="TFL02652.1"/>
    </source>
</evidence>
<keyword evidence="2" id="KW-1185">Reference proteome</keyword>
<dbReference type="OrthoDB" id="2269034at2759"/>
<organism evidence="1 2">
    <name type="scientific">Pterulicium gracile</name>
    <dbReference type="NCBI Taxonomy" id="1884261"/>
    <lineage>
        <taxon>Eukaryota</taxon>
        <taxon>Fungi</taxon>
        <taxon>Dikarya</taxon>
        <taxon>Basidiomycota</taxon>
        <taxon>Agaricomycotina</taxon>
        <taxon>Agaricomycetes</taxon>
        <taxon>Agaricomycetidae</taxon>
        <taxon>Agaricales</taxon>
        <taxon>Pleurotineae</taxon>
        <taxon>Pterulaceae</taxon>
        <taxon>Pterulicium</taxon>
    </lineage>
</organism>
<protein>
    <recommendedName>
        <fullName evidence="3">F-box domain-containing protein</fullName>
    </recommendedName>
</protein>
<dbReference type="Gene3D" id="1.20.1280.50">
    <property type="match status" value="1"/>
</dbReference>